<dbReference type="Proteomes" id="UP000799302">
    <property type="component" value="Unassembled WGS sequence"/>
</dbReference>
<feature type="domain" description="F-box" evidence="1">
    <location>
        <begin position="112"/>
        <end position="157"/>
    </location>
</feature>
<evidence type="ECO:0000313" key="2">
    <source>
        <dbReference type="EMBL" id="KAF2670906.1"/>
    </source>
</evidence>
<dbReference type="AlphaFoldDB" id="A0A6A6UGV2"/>
<keyword evidence="3" id="KW-1185">Reference proteome</keyword>
<dbReference type="InterPro" id="IPR001810">
    <property type="entry name" value="F-box_dom"/>
</dbReference>
<dbReference type="CDD" id="cd09917">
    <property type="entry name" value="F-box_SF"/>
    <property type="match status" value="1"/>
</dbReference>
<dbReference type="InterPro" id="IPR036047">
    <property type="entry name" value="F-box-like_dom_sf"/>
</dbReference>
<evidence type="ECO:0000313" key="3">
    <source>
        <dbReference type="Proteomes" id="UP000799302"/>
    </source>
</evidence>
<protein>
    <recommendedName>
        <fullName evidence="1">F-box domain-containing protein</fullName>
    </recommendedName>
</protein>
<dbReference type="PROSITE" id="PS50181">
    <property type="entry name" value="FBOX"/>
    <property type="match status" value="1"/>
</dbReference>
<dbReference type="EMBL" id="MU004233">
    <property type="protein sequence ID" value="KAF2670906.1"/>
    <property type="molecule type" value="Genomic_DNA"/>
</dbReference>
<evidence type="ECO:0000259" key="1">
    <source>
        <dbReference type="PROSITE" id="PS50181"/>
    </source>
</evidence>
<dbReference type="SUPFAM" id="SSF81383">
    <property type="entry name" value="F-box domain"/>
    <property type="match status" value="1"/>
</dbReference>
<gene>
    <name evidence="2" type="ORF">BT63DRAFT_203829</name>
</gene>
<organism evidence="2 3">
    <name type="scientific">Microthyrium microscopicum</name>
    <dbReference type="NCBI Taxonomy" id="703497"/>
    <lineage>
        <taxon>Eukaryota</taxon>
        <taxon>Fungi</taxon>
        <taxon>Dikarya</taxon>
        <taxon>Ascomycota</taxon>
        <taxon>Pezizomycotina</taxon>
        <taxon>Dothideomycetes</taxon>
        <taxon>Dothideomycetes incertae sedis</taxon>
        <taxon>Microthyriales</taxon>
        <taxon>Microthyriaceae</taxon>
        <taxon>Microthyrium</taxon>
    </lineage>
</organism>
<name>A0A6A6UGV2_9PEZI</name>
<proteinExistence type="predicted"/>
<sequence length="544" mass="62218">MAMAQAQSTWDFTEMWMALHAIQQDIHRQLYYWPHKLESPRSVKETDCIGSELDPNHPDDENDLTSVVEFTNTSLIVDDILNEQKISNGHTKVKRDSMFSDVEDVLQASDISLGFVDLPDEVLLRVMMLLPKSSLLSMRATDTKLNKLAMAQFLKRFVPTERSITRIHHSSLQPPSSYDEDSPAINPMMTKSSLQKWTAIVDNPHIGANIQYMQLWLVGGQRDNEPHRENMWRHAAGQSRDKDNSEDIKRLLENLLQKLPNLKRLQVKEADFCSETEVHSIDLGSNPSWYTALQRRLIWCVLSKVPTSLEQLDLFSLLSHPSDFPALKPYCPTDSFKPTLTTLRSLRLKINPGTVVEEDARRTFLVLNEMTNLTDLELAGPPLPVAQWKPGSFPKPEYYDGFWSRLLSSLDLPKLKEVKLEYLRCFDPHSLIKFLELHNPCKVTAHGILLKHPSHTTRAWNRNAPAKSWSEYLQQFGARTITISSLARSFDSRMECDDADMKVELAIHRADGVQKAILYGDGFESWNAVRWVLGLNPEMGKRVC</sequence>
<accession>A0A6A6UGV2</accession>
<reference evidence="2" key="1">
    <citation type="journal article" date="2020" name="Stud. Mycol.">
        <title>101 Dothideomycetes genomes: a test case for predicting lifestyles and emergence of pathogens.</title>
        <authorList>
            <person name="Haridas S."/>
            <person name="Albert R."/>
            <person name="Binder M."/>
            <person name="Bloem J."/>
            <person name="Labutti K."/>
            <person name="Salamov A."/>
            <person name="Andreopoulos B."/>
            <person name="Baker S."/>
            <person name="Barry K."/>
            <person name="Bills G."/>
            <person name="Bluhm B."/>
            <person name="Cannon C."/>
            <person name="Castanera R."/>
            <person name="Culley D."/>
            <person name="Daum C."/>
            <person name="Ezra D."/>
            <person name="Gonzalez J."/>
            <person name="Henrissat B."/>
            <person name="Kuo A."/>
            <person name="Liang C."/>
            <person name="Lipzen A."/>
            <person name="Lutzoni F."/>
            <person name="Magnuson J."/>
            <person name="Mondo S."/>
            <person name="Nolan M."/>
            <person name="Ohm R."/>
            <person name="Pangilinan J."/>
            <person name="Park H.-J."/>
            <person name="Ramirez L."/>
            <person name="Alfaro M."/>
            <person name="Sun H."/>
            <person name="Tritt A."/>
            <person name="Yoshinaga Y."/>
            <person name="Zwiers L.-H."/>
            <person name="Turgeon B."/>
            <person name="Goodwin S."/>
            <person name="Spatafora J."/>
            <person name="Crous P."/>
            <person name="Grigoriev I."/>
        </authorList>
    </citation>
    <scope>NUCLEOTIDE SEQUENCE</scope>
    <source>
        <strain evidence="2">CBS 115976</strain>
    </source>
</reference>